<dbReference type="InParanoid" id="A0A0P0XKF5"/>
<reference evidence="1 2" key="2">
    <citation type="journal article" date="2013" name="Plant Cell Physiol.">
        <title>Rice Annotation Project Database (RAP-DB): an integrative and interactive database for rice genomics.</title>
        <authorList>
            <person name="Sakai H."/>
            <person name="Lee S.S."/>
            <person name="Tanaka T."/>
            <person name="Numa H."/>
            <person name="Kim J."/>
            <person name="Kawahara Y."/>
            <person name="Wakimoto H."/>
            <person name="Yang C.C."/>
            <person name="Iwamoto M."/>
            <person name="Abe T."/>
            <person name="Yamada Y."/>
            <person name="Muto A."/>
            <person name="Inokuchi H."/>
            <person name="Ikemura T."/>
            <person name="Matsumoto T."/>
            <person name="Sasaki T."/>
            <person name="Itoh T."/>
        </authorList>
    </citation>
    <scope>NUCLEOTIDE SEQUENCE [LARGE SCALE GENOMIC DNA]</scope>
    <source>
        <strain evidence="2">cv. Nipponbare</strain>
    </source>
</reference>
<reference evidence="1 2" key="3">
    <citation type="journal article" date="2013" name="Rice">
        <title>Improvement of the Oryza sativa Nipponbare reference genome using next generation sequence and optical map data.</title>
        <authorList>
            <person name="Kawahara Y."/>
            <person name="de la Bastide M."/>
            <person name="Hamilton J.P."/>
            <person name="Kanamori H."/>
            <person name="McCombie W.R."/>
            <person name="Ouyang S."/>
            <person name="Schwartz D.C."/>
            <person name="Tanaka T."/>
            <person name="Wu J."/>
            <person name="Zhou S."/>
            <person name="Childs K.L."/>
            <person name="Davidson R.M."/>
            <person name="Lin H."/>
            <person name="Quesada-Ocampo L."/>
            <person name="Vaillancourt B."/>
            <person name="Sakai H."/>
            <person name="Lee S.S."/>
            <person name="Kim J."/>
            <person name="Numa H."/>
            <person name="Itoh T."/>
            <person name="Buell C.R."/>
            <person name="Matsumoto T."/>
        </authorList>
    </citation>
    <scope>NUCLEOTIDE SEQUENCE [LARGE SCALE GENOMIC DNA]</scope>
    <source>
        <strain evidence="2">cv. Nipponbare</strain>
    </source>
</reference>
<reference evidence="2" key="1">
    <citation type="journal article" date="2005" name="Nature">
        <title>The map-based sequence of the rice genome.</title>
        <authorList>
            <consortium name="International rice genome sequencing project (IRGSP)"/>
            <person name="Matsumoto T."/>
            <person name="Wu J."/>
            <person name="Kanamori H."/>
            <person name="Katayose Y."/>
            <person name="Fujisawa M."/>
            <person name="Namiki N."/>
            <person name="Mizuno H."/>
            <person name="Yamamoto K."/>
            <person name="Antonio B.A."/>
            <person name="Baba T."/>
            <person name="Sakata K."/>
            <person name="Nagamura Y."/>
            <person name="Aoki H."/>
            <person name="Arikawa K."/>
            <person name="Arita K."/>
            <person name="Bito T."/>
            <person name="Chiden Y."/>
            <person name="Fujitsuka N."/>
            <person name="Fukunaka R."/>
            <person name="Hamada M."/>
            <person name="Harada C."/>
            <person name="Hayashi A."/>
            <person name="Hijishita S."/>
            <person name="Honda M."/>
            <person name="Hosokawa S."/>
            <person name="Ichikawa Y."/>
            <person name="Idonuma A."/>
            <person name="Iijima M."/>
            <person name="Ikeda M."/>
            <person name="Ikeno M."/>
            <person name="Ito K."/>
            <person name="Ito S."/>
            <person name="Ito T."/>
            <person name="Ito Y."/>
            <person name="Ito Y."/>
            <person name="Iwabuchi A."/>
            <person name="Kamiya K."/>
            <person name="Karasawa W."/>
            <person name="Kurita K."/>
            <person name="Katagiri S."/>
            <person name="Kikuta A."/>
            <person name="Kobayashi H."/>
            <person name="Kobayashi N."/>
            <person name="Machita K."/>
            <person name="Maehara T."/>
            <person name="Masukawa M."/>
            <person name="Mizubayashi T."/>
            <person name="Mukai Y."/>
            <person name="Nagasaki H."/>
            <person name="Nagata Y."/>
            <person name="Naito S."/>
            <person name="Nakashima M."/>
            <person name="Nakama Y."/>
            <person name="Nakamichi Y."/>
            <person name="Nakamura M."/>
            <person name="Meguro A."/>
            <person name="Negishi M."/>
            <person name="Ohta I."/>
            <person name="Ohta T."/>
            <person name="Okamoto M."/>
            <person name="Ono N."/>
            <person name="Saji S."/>
            <person name="Sakaguchi M."/>
            <person name="Sakai K."/>
            <person name="Shibata M."/>
            <person name="Shimokawa T."/>
            <person name="Song J."/>
            <person name="Takazaki Y."/>
            <person name="Terasawa K."/>
            <person name="Tsugane M."/>
            <person name="Tsuji K."/>
            <person name="Ueda S."/>
            <person name="Waki K."/>
            <person name="Yamagata H."/>
            <person name="Yamamoto M."/>
            <person name="Yamamoto S."/>
            <person name="Yamane H."/>
            <person name="Yoshiki S."/>
            <person name="Yoshihara R."/>
            <person name="Yukawa K."/>
            <person name="Zhong H."/>
            <person name="Yano M."/>
            <person name="Yuan Q."/>
            <person name="Ouyang S."/>
            <person name="Liu J."/>
            <person name="Jones K.M."/>
            <person name="Gansberger K."/>
            <person name="Moffat K."/>
            <person name="Hill J."/>
            <person name="Bera J."/>
            <person name="Fadrosh D."/>
            <person name="Jin S."/>
            <person name="Johri S."/>
            <person name="Kim M."/>
            <person name="Overton L."/>
            <person name="Reardon M."/>
            <person name="Tsitrin T."/>
            <person name="Vuong H."/>
            <person name="Weaver B."/>
            <person name="Ciecko A."/>
            <person name="Tallon L."/>
            <person name="Jackson J."/>
            <person name="Pai G."/>
            <person name="Aken S.V."/>
            <person name="Utterback T."/>
            <person name="Reidmuller S."/>
            <person name="Feldblyum T."/>
            <person name="Hsiao J."/>
            <person name="Zismann V."/>
            <person name="Iobst S."/>
            <person name="de Vazeille A.R."/>
            <person name="Buell C.R."/>
            <person name="Ying K."/>
            <person name="Li Y."/>
            <person name="Lu T."/>
            <person name="Huang Y."/>
            <person name="Zhao Q."/>
            <person name="Feng Q."/>
            <person name="Zhang L."/>
            <person name="Zhu J."/>
            <person name="Weng Q."/>
            <person name="Mu J."/>
            <person name="Lu Y."/>
            <person name="Fan D."/>
            <person name="Liu Y."/>
            <person name="Guan J."/>
            <person name="Zhang Y."/>
            <person name="Yu S."/>
            <person name="Liu X."/>
            <person name="Zhang Y."/>
            <person name="Hong G."/>
            <person name="Han B."/>
            <person name="Choisne N."/>
            <person name="Demange N."/>
            <person name="Orjeda G."/>
            <person name="Samain S."/>
            <person name="Cattolico L."/>
            <person name="Pelletier E."/>
            <person name="Couloux A."/>
            <person name="Segurens B."/>
            <person name="Wincker P."/>
            <person name="D'Hont A."/>
            <person name="Scarpelli C."/>
            <person name="Weissenbach J."/>
            <person name="Salanoubat M."/>
            <person name="Quetier F."/>
            <person name="Yu Y."/>
            <person name="Kim H.R."/>
            <person name="Rambo T."/>
            <person name="Currie J."/>
            <person name="Collura K."/>
            <person name="Luo M."/>
            <person name="Yang T."/>
            <person name="Ammiraju J.S.S."/>
            <person name="Engler F."/>
            <person name="Soderlund C."/>
            <person name="Wing R.A."/>
            <person name="Palmer L.E."/>
            <person name="de la Bastide M."/>
            <person name="Spiegel L."/>
            <person name="Nascimento L."/>
            <person name="Zutavern T."/>
            <person name="O'Shaughnessy A."/>
            <person name="Dike S."/>
            <person name="Dedhia N."/>
            <person name="Preston R."/>
            <person name="Balija V."/>
            <person name="McCombie W.R."/>
            <person name="Chow T."/>
            <person name="Chen H."/>
            <person name="Chung M."/>
            <person name="Chen C."/>
            <person name="Shaw J."/>
            <person name="Wu H."/>
            <person name="Hsiao K."/>
            <person name="Chao Y."/>
            <person name="Chu M."/>
            <person name="Cheng C."/>
            <person name="Hour A."/>
            <person name="Lee P."/>
            <person name="Lin S."/>
            <person name="Lin Y."/>
            <person name="Liou J."/>
            <person name="Liu S."/>
            <person name="Hsing Y."/>
            <person name="Raghuvanshi S."/>
            <person name="Mohanty A."/>
            <person name="Bharti A.K."/>
            <person name="Gaur A."/>
            <person name="Gupta V."/>
            <person name="Kumar D."/>
            <person name="Ravi V."/>
            <person name="Vij S."/>
            <person name="Kapur A."/>
            <person name="Khurana P."/>
            <person name="Khurana P."/>
            <person name="Khurana J.P."/>
            <person name="Tyagi A.K."/>
            <person name="Gaikwad K."/>
            <person name="Singh A."/>
            <person name="Dalal V."/>
            <person name="Srivastava S."/>
            <person name="Dixit A."/>
            <person name="Pal A.K."/>
            <person name="Ghazi I.A."/>
            <person name="Yadav M."/>
            <person name="Pandit A."/>
            <person name="Bhargava A."/>
            <person name="Sureshbabu K."/>
            <person name="Batra K."/>
            <person name="Sharma T.R."/>
            <person name="Mohapatra T."/>
            <person name="Singh N.K."/>
            <person name="Messing J."/>
            <person name="Nelson A.B."/>
            <person name="Fuks G."/>
            <person name="Kavchok S."/>
            <person name="Keizer G."/>
            <person name="Linton E."/>
            <person name="Llaca V."/>
            <person name="Song R."/>
            <person name="Tanyolac B."/>
            <person name="Young S."/>
            <person name="Ho-Il K."/>
            <person name="Hahn J.H."/>
            <person name="Sangsakoo G."/>
            <person name="Vanavichit A."/>
            <person name="de Mattos Luiz.A.T."/>
            <person name="Zimmer P.D."/>
            <person name="Malone G."/>
            <person name="Dellagostin O."/>
            <person name="de Oliveira A.C."/>
            <person name="Bevan M."/>
            <person name="Bancroft I."/>
            <person name="Minx P."/>
            <person name="Cordum H."/>
            <person name="Wilson R."/>
            <person name="Cheng Z."/>
            <person name="Jin W."/>
            <person name="Jiang J."/>
            <person name="Leong S.A."/>
            <person name="Iwama H."/>
            <person name="Gojobori T."/>
            <person name="Itoh T."/>
            <person name="Niimura Y."/>
            <person name="Fujii Y."/>
            <person name="Habara T."/>
            <person name="Sakai H."/>
            <person name="Sato Y."/>
            <person name="Wilson G."/>
            <person name="Kumar K."/>
            <person name="McCouch S."/>
            <person name="Juretic N."/>
            <person name="Hoen D."/>
            <person name="Wright S."/>
            <person name="Bruskiewich R."/>
            <person name="Bureau T."/>
            <person name="Miyao A."/>
            <person name="Hirochika H."/>
            <person name="Nishikawa T."/>
            <person name="Kadowaki K."/>
            <person name="Sugiura M."/>
            <person name="Burr B."/>
            <person name="Sasaki T."/>
        </authorList>
    </citation>
    <scope>NUCLEOTIDE SEQUENCE [LARGE SCALE GENOMIC DNA]</scope>
    <source>
        <strain evidence="2">cv. Nipponbare</strain>
    </source>
</reference>
<keyword evidence="2" id="KW-1185">Reference proteome</keyword>
<dbReference type="Proteomes" id="UP000059680">
    <property type="component" value="Chromosome 9"/>
</dbReference>
<dbReference type="AlphaFoldDB" id="A0A0P0XKF5"/>
<sequence length="82" mass="9554">WPYAYFVIYKFVQELHFCITAGDGDNEVIILQGSSDSVVQFTVLLGDVEKTAALKNLDMILLSYMVGKYFLWSMLRLHHRFF</sequence>
<protein>
    <submittedName>
        <fullName evidence="1">Os09g0251450 protein</fullName>
    </submittedName>
</protein>
<feature type="non-terminal residue" evidence="1">
    <location>
        <position position="82"/>
    </location>
</feature>
<dbReference type="PaxDb" id="39947-A0A0P0XKF5"/>
<dbReference type="SMR" id="A0A0P0XKF5"/>
<evidence type="ECO:0000313" key="2">
    <source>
        <dbReference type="Proteomes" id="UP000059680"/>
    </source>
</evidence>
<name>A0A0P0XKF5_ORYSJ</name>
<dbReference type="EMBL" id="AP014965">
    <property type="protein sequence ID" value="BAT07051.1"/>
    <property type="molecule type" value="Genomic_DNA"/>
</dbReference>
<dbReference type="OMA" id="HFCITAG"/>
<accession>A0A0P0XKF5</accession>
<evidence type="ECO:0000313" key="1">
    <source>
        <dbReference type="EMBL" id="BAT07051.1"/>
    </source>
</evidence>
<proteinExistence type="predicted"/>
<dbReference type="Gramene" id="Os09t0251450-00">
    <property type="protein sequence ID" value="Os09t0251450-00"/>
    <property type="gene ID" value="Os09g0251450"/>
</dbReference>
<dbReference type="STRING" id="39947.A0A0P0XKF5"/>
<gene>
    <name evidence="1" type="ordered locus">Os09g0251450</name>
    <name evidence="1" type="ORF">OSNPB_090251450</name>
</gene>
<organism evidence="1 2">
    <name type="scientific">Oryza sativa subsp. japonica</name>
    <name type="common">Rice</name>
    <dbReference type="NCBI Taxonomy" id="39947"/>
    <lineage>
        <taxon>Eukaryota</taxon>
        <taxon>Viridiplantae</taxon>
        <taxon>Streptophyta</taxon>
        <taxon>Embryophyta</taxon>
        <taxon>Tracheophyta</taxon>
        <taxon>Spermatophyta</taxon>
        <taxon>Magnoliopsida</taxon>
        <taxon>Liliopsida</taxon>
        <taxon>Poales</taxon>
        <taxon>Poaceae</taxon>
        <taxon>BOP clade</taxon>
        <taxon>Oryzoideae</taxon>
        <taxon>Oryzeae</taxon>
        <taxon>Oryzinae</taxon>
        <taxon>Oryza</taxon>
        <taxon>Oryza sativa</taxon>
    </lineage>
</organism>